<dbReference type="Pfam" id="PF14111">
    <property type="entry name" value="DUF4283"/>
    <property type="match status" value="1"/>
</dbReference>
<name>A0A835J767_9ROSI</name>
<dbReference type="PROSITE" id="PS50878">
    <property type="entry name" value="RT_POL"/>
    <property type="match status" value="1"/>
</dbReference>
<dbReference type="Pfam" id="PF03372">
    <property type="entry name" value="Exo_endo_phos"/>
    <property type="match status" value="1"/>
</dbReference>
<reference evidence="3 4" key="1">
    <citation type="submission" date="2020-10" db="EMBL/GenBank/DDBJ databases">
        <title>Plant Genome Project.</title>
        <authorList>
            <person name="Zhang R.-G."/>
        </authorList>
    </citation>
    <scope>NUCLEOTIDE SEQUENCE [LARGE SCALE GENOMIC DNA]</scope>
    <source>
        <strain evidence="3">FAFU-HL-1</strain>
        <tissue evidence="3">Leaf</tissue>
    </source>
</reference>
<dbReference type="EMBL" id="JADGMS010000017">
    <property type="protein sequence ID" value="KAF9664276.1"/>
    <property type="molecule type" value="Genomic_DNA"/>
</dbReference>
<dbReference type="InterPro" id="IPR052343">
    <property type="entry name" value="Retrotransposon-Effector_Assoc"/>
</dbReference>
<feature type="region of interest" description="Disordered" evidence="1">
    <location>
        <begin position="331"/>
        <end position="368"/>
    </location>
</feature>
<dbReference type="SUPFAM" id="SSF56219">
    <property type="entry name" value="DNase I-like"/>
    <property type="match status" value="1"/>
</dbReference>
<feature type="domain" description="Reverse transcriptase" evidence="2">
    <location>
        <begin position="930"/>
        <end position="1209"/>
    </location>
</feature>
<evidence type="ECO:0000313" key="3">
    <source>
        <dbReference type="EMBL" id="KAF9664276.1"/>
    </source>
</evidence>
<dbReference type="Gene3D" id="3.60.10.10">
    <property type="entry name" value="Endonuclease/exonuclease/phosphatase"/>
    <property type="match status" value="1"/>
</dbReference>
<dbReference type="Proteomes" id="UP000657918">
    <property type="component" value="Unassembled WGS sequence"/>
</dbReference>
<evidence type="ECO:0000256" key="1">
    <source>
        <dbReference type="SAM" id="MobiDB-lite"/>
    </source>
</evidence>
<proteinExistence type="predicted"/>
<dbReference type="InterPro" id="IPR000477">
    <property type="entry name" value="RT_dom"/>
</dbReference>
<organism evidence="3 4">
    <name type="scientific">Salix dunnii</name>
    <dbReference type="NCBI Taxonomy" id="1413687"/>
    <lineage>
        <taxon>Eukaryota</taxon>
        <taxon>Viridiplantae</taxon>
        <taxon>Streptophyta</taxon>
        <taxon>Embryophyta</taxon>
        <taxon>Tracheophyta</taxon>
        <taxon>Spermatophyta</taxon>
        <taxon>Magnoliopsida</taxon>
        <taxon>eudicotyledons</taxon>
        <taxon>Gunneridae</taxon>
        <taxon>Pentapetalae</taxon>
        <taxon>rosids</taxon>
        <taxon>fabids</taxon>
        <taxon>Malpighiales</taxon>
        <taxon>Salicaceae</taxon>
        <taxon>Saliceae</taxon>
        <taxon>Salix</taxon>
    </lineage>
</organism>
<dbReference type="PANTHER" id="PTHR46890">
    <property type="entry name" value="NON-LTR RETROLELEMENT REVERSE TRANSCRIPTASE-LIKE PROTEIN-RELATED"/>
    <property type="match status" value="1"/>
</dbReference>
<dbReference type="SUPFAM" id="SSF56672">
    <property type="entry name" value="DNA/RNA polymerases"/>
    <property type="match status" value="1"/>
</dbReference>
<dbReference type="GO" id="GO:0003824">
    <property type="term" value="F:catalytic activity"/>
    <property type="evidence" value="ECO:0007669"/>
    <property type="project" value="InterPro"/>
</dbReference>
<dbReference type="InterPro" id="IPR025558">
    <property type="entry name" value="DUF4283"/>
</dbReference>
<gene>
    <name evidence="3" type="ORF">SADUNF_Sadunf17G0139300</name>
</gene>
<protein>
    <recommendedName>
        <fullName evidence="2">Reverse transcriptase domain-containing protein</fullName>
    </recommendedName>
</protein>
<dbReference type="InterPro" id="IPR036691">
    <property type="entry name" value="Endo/exonu/phosph_ase_sf"/>
</dbReference>
<dbReference type="OrthoDB" id="428918at2759"/>
<dbReference type="CDD" id="cd01650">
    <property type="entry name" value="RT_nLTR_like"/>
    <property type="match status" value="1"/>
</dbReference>
<dbReference type="InterPro" id="IPR005135">
    <property type="entry name" value="Endo/exonuclease/phosphatase"/>
</dbReference>
<dbReference type="PANTHER" id="PTHR46890:SF48">
    <property type="entry name" value="RNA-DIRECTED DNA POLYMERASE"/>
    <property type="match status" value="1"/>
</dbReference>
<feature type="compositionally biased region" description="Polar residues" evidence="1">
    <location>
        <begin position="350"/>
        <end position="366"/>
    </location>
</feature>
<evidence type="ECO:0000259" key="2">
    <source>
        <dbReference type="PROSITE" id="PS50878"/>
    </source>
</evidence>
<feature type="region of interest" description="Disordered" evidence="1">
    <location>
        <begin position="289"/>
        <end position="309"/>
    </location>
</feature>
<dbReference type="Pfam" id="PF00078">
    <property type="entry name" value="RVT_1"/>
    <property type="match status" value="1"/>
</dbReference>
<dbReference type="InterPro" id="IPR026960">
    <property type="entry name" value="RVT-Znf"/>
</dbReference>
<feature type="compositionally biased region" description="Basic and acidic residues" evidence="1">
    <location>
        <begin position="289"/>
        <end position="300"/>
    </location>
</feature>
<keyword evidence="4" id="KW-1185">Reference proteome</keyword>
<comment type="caution">
    <text evidence="3">The sequence shown here is derived from an EMBL/GenBank/DDBJ whole genome shotgun (WGS) entry which is preliminary data.</text>
</comment>
<accession>A0A835J767</accession>
<dbReference type="Pfam" id="PF13966">
    <property type="entry name" value="zf-RVT"/>
    <property type="match status" value="1"/>
</dbReference>
<evidence type="ECO:0000313" key="4">
    <source>
        <dbReference type="Proteomes" id="UP000657918"/>
    </source>
</evidence>
<sequence>MMELRPPDPVQLAPTVAKPSYAEMANHGMGAKFQPNFSPRAYNKSFQSVLMGEKRPIVTDMHSSEKFQNALAAIFYDDEVDALAASLQRTLVGKFNRMPRFKVIREFFRRLNLLGAFDIHWFDYKHIFIKLNNDLDYQRLFAKLDWFFGGYKMRVLKWSVDFVPEKESSIVPVWISFPNLRYHLYEGSALMNLAKSLGPPIQMDEATAKGTRPSKARVCIEFDCLVVSPTEIWVQVRSRESRKNLSGYWQPVTFEKIPEYCTKCLHVGHNMDNCILLDKNMRPRQPFKHVETAPKNDSKLGPKNNLKPVTEGVKNKEEWVEVRHKKTAPKHVENNEKGNPIPPLDKGKSIQINNTPTLVNEGTSTKTQDREIIRDTPLGNLIEEESQKLETDKDDPIHPPDKGISIEIDNTPTLVDEGTYAKTQDREIVRETPIGSLIEIKTLINLNVSDNLQEANFSSKISSDSMVGESHPIGLCGLNMNDTIPSNCNTIEYTKSLNSDGRYLEFESHPRILTRRNSEVDVQSHISKKDLVLMINSLIWNIRGIAGKTGLRRLKNLIKMHRLKIIAIIEPMVELDRIAFFTRTLGFANSMSNCANKIWVFWVEDLTVNLFKDHNQCITVSVNTPWLSQSFFISFVYAKNLRSERKILWDELSETASILDGPWVVGGDFNAVLNIKESKGGDNPNQGSIEEFGSCLLDCGLLDAGNEGNNFTWTNGKVMRRLDRIVFNLEWSDLFSLTRVKHLNRVGSDHCPLLLQCSQAVQTFTSSFREALHKEMAILNKTLFLEEKFWQQKSGCKWLLEGDRNTRYYQLLLKKKRVKNFIWTIQNDDGSILNDVMDIKRSVVDYFSALLTKDNDINVDTNANDWSFIPNIITEEDNNFLTNLSDRNEIRMVVFECDANSAAGPDGFSGLFYQHCWDIIGEDLVEVVIDFFNGGVIPKGASSITIVLIPKIPHPKTWSEFRPISLCTMFNKIITKIMTNRLSRILPKIILPFQIGFIPGRRIEDNILLAQEMVQSIDEKTRGSNVILKLDMMKAYDRIDWAFIIKIMRKFGFSSKMTNMIENCISNCWFSVLLNGEITGYFHGSRGLRQDDPFSPTLFIITVEYLSRGLYNMFQRYPSLHYLARCPVLVPHLAFADDIIIFSNGTKSSLKRITNFLAEYEQCSGQKVNSSKSGFILSAKASLSRANVVGGALGFPRIRLPTKYLGMPLYKGPNKSFLWDDLISKIAARIEGWEAKVLSPGGRITILKSILTSMPLYLLHVIVPPKSVILEEGGLGIRRIKDLIMAMSCASVHDSPIWKRLSKAGRAFKDLIRWKVGCGKINFWHDIWVDESALSRYSPPIGESHLPVSSYWRDNAWYLDHVRSKIPNEIVDSLYLIDVCSTRIDHPLWSLTANGGFTMYSAWNKVRQVSDRRSIFSKIWHASIPLKISFFIWRLLNDFVPVDTKIQSKGICMVSKCHGSYQLMVRLGTGSLHGSSRDSLEMSRENFPTFPSGALEEEELEG</sequence>
<dbReference type="InterPro" id="IPR043502">
    <property type="entry name" value="DNA/RNA_pol_sf"/>
</dbReference>